<feature type="compositionally biased region" description="Basic and acidic residues" evidence="1">
    <location>
        <begin position="50"/>
        <end position="59"/>
    </location>
</feature>
<evidence type="ECO:0000313" key="2">
    <source>
        <dbReference type="EMBL" id="TRL37099.1"/>
    </source>
</evidence>
<protein>
    <submittedName>
        <fullName evidence="2">Uncharacterized protein</fullName>
    </submittedName>
</protein>
<dbReference type="EMBL" id="VJMG01000047">
    <property type="protein sequence ID" value="TRL37099.1"/>
    <property type="molecule type" value="Genomic_DNA"/>
</dbReference>
<gene>
    <name evidence="2" type="ORF">FNA46_16760</name>
</gene>
<feature type="compositionally biased region" description="Basic and acidic residues" evidence="1">
    <location>
        <begin position="1"/>
        <end position="12"/>
    </location>
</feature>
<dbReference type="Proteomes" id="UP000316801">
    <property type="component" value="Unassembled WGS sequence"/>
</dbReference>
<comment type="caution">
    <text evidence="2">The sequence shown here is derived from an EMBL/GenBank/DDBJ whole genome shotgun (WGS) entry which is preliminary data.</text>
</comment>
<proteinExistence type="predicted"/>
<accession>A0A549T5D8</accession>
<name>A0A549T5D8_9HYPH</name>
<feature type="region of interest" description="Disordered" evidence="1">
    <location>
        <begin position="1"/>
        <end position="59"/>
    </location>
</feature>
<sequence length="59" mass="6044">MTANSKPERAVGEETAPATRRQGTIPAGPDARSKVDPDKTPGTGALPATDAREIDPGSE</sequence>
<evidence type="ECO:0000256" key="1">
    <source>
        <dbReference type="SAM" id="MobiDB-lite"/>
    </source>
</evidence>
<evidence type="ECO:0000313" key="3">
    <source>
        <dbReference type="Proteomes" id="UP000316801"/>
    </source>
</evidence>
<dbReference type="RefSeq" id="WP_143126348.1">
    <property type="nucleotide sequence ID" value="NZ_VJMG01000047.1"/>
</dbReference>
<dbReference type="AlphaFoldDB" id="A0A549T5D8"/>
<organism evidence="2 3">
    <name type="scientific">Rhizobium straminoryzae</name>
    <dbReference type="NCBI Taxonomy" id="1387186"/>
    <lineage>
        <taxon>Bacteria</taxon>
        <taxon>Pseudomonadati</taxon>
        <taxon>Pseudomonadota</taxon>
        <taxon>Alphaproteobacteria</taxon>
        <taxon>Hyphomicrobiales</taxon>
        <taxon>Rhizobiaceae</taxon>
        <taxon>Rhizobium/Agrobacterium group</taxon>
        <taxon>Rhizobium</taxon>
    </lineage>
</organism>
<reference evidence="2 3" key="1">
    <citation type="submission" date="2019-07" db="EMBL/GenBank/DDBJ databases">
        <title>Ln-dependent methylotrophs.</title>
        <authorList>
            <person name="Tani A."/>
        </authorList>
    </citation>
    <scope>NUCLEOTIDE SEQUENCE [LARGE SCALE GENOMIC DNA]</scope>
    <source>
        <strain evidence="2 3">SM12</strain>
    </source>
</reference>
<keyword evidence="3" id="KW-1185">Reference proteome</keyword>